<evidence type="ECO:0000259" key="3">
    <source>
        <dbReference type="Pfam" id="PF00501"/>
    </source>
</evidence>
<organism evidence="5 6">
    <name type="scientific">Haloactinomyces albus</name>
    <dbReference type="NCBI Taxonomy" id="1352928"/>
    <lineage>
        <taxon>Bacteria</taxon>
        <taxon>Bacillati</taxon>
        <taxon>Actinomycetota</taxon>
        <taxon>Actinomycetes</taxon>
        <taxon>Actinopolysporales</taxon>
        <taxon>Actinopolysporaceae</taxon>
        <taxon>Haloactinomyces</taxon>
    </lineage>
</organism>
<feature type="domain" description="AMP-binding enzyme C-terminal" evidence="4">
    <location>
        <begin position="442"/>
        <end position="517"/>
    </location>
</feature>
<dbReference type="Gene3D" id="3.40.50.12780">
    <property type="entry name" value="N-terminal domain of ligase-like"/>
    <property type="match status" value="1"/>
</dbReference>
<dbReference type="PANTHER" id="PTHR43201:SF5">
    <property type="entry name" value="MEDIUM-CHAIN ACYL-COA LIGASE ACSF2, MITOCHONDRIAL"/>
    <property type="match status" value="1"/>
</dbReference>
<evidence type="ECO:0000313" key="5">
    <source>
        <dbReference type="EMBL" id="MDR7303823.1"/>
    </source>
</evidence>
<dbReference type="Gene3D" id="3.30.300.30">
    <property type="match status" value="1"/>
</dbReference>
<evidence type="ECO:0000256" key="1">
    <source>
        <dbReference type="ARBA" id="ARBA00006432"/>
    </source>
</evidence>
<comment type="caution">
    <text evidence="5">The sequence shown here is derived from an EMBL/GenBank/DDBJ whole genome shotgun (WGS) entry which is preliminary data.</text>
</comment>
<dbReference type="InterPro" id="IPR020845">
    <property type="entry name" value="AMP-binding_CS"/>
</dbReference>
<dbReference type="InterPro" id="IPR042099">
    <property type="entry name" value="ANL_N_sf"/>
</dbReference>
<dbReference type="GO" id="GO:0006631">
    <property type="term" value="P:fatty acid metabolic process"/>
    <property type="evidence" value="ECO:0007669"/>
    <property type="project" value="TreeGrafter"/>
</dbReference>
<name>A0AAE4CRL2_9ACTN</name>
<reference evidence="5" key="1">
    <citation type="submission" date="2023-07" db="EMBL/GenBank/DDBJ databases">
        <title>Sequencing the genomes of 1000 actinobacteria strains.</title>
        <authorList>
            <person name="Klenk H.-P."/>
        </authorList>
    </citation>
    <scope>NUCLEOTIDE SEQUENCE</scope>
    <source>
        <strain evidence="5">DSM 45977</strain>
    </source>
</reference>
<sequence length="526" mass="56607">MQAERQTLPGVLRAAAKEYATREAIVDGDLSLTYGELHEQVRRTAAALIGLGLGKDDRVCLWAPNSWRWEVLALAVTYAGGTLVPVNTRYTGPEAVDMVARTRAKVVAVADGFLGRRQYDELAAAAEAEDHELPNVLLLPYDASTAGGEGIVPWEGLDWSAAAVDEATVERRADEVTPDDVADILFTSGTSGRSKGARSAHRQVVSVAAAWRECGQVTAADRYLVVNPFFHSFGYKCGIVVGLLAGATVAPQAVFDVTETFRLVEKERISVLPGAPAIHQAMLESPERKKHDLSSLRLAVTGAATVPVALVERMQSEMGFDTVLTAYGLTEAVVATMCRPGDEDTRVANTCGRAAAGLEVRIAKPGGNEPPPADEEGEILLRGENVMLDYLDDPEATAEAIDEDGWLHTGDVGRLDQDGYLRITDRLKDVFIVGGFNVYPAEVEQALARLDGVLESAVVGVPDHRLGEVGHAFVVRRVGADLDEDAVLAHARERLANFKVPRGVTFVDDLPRNPSGKVLKRELRSS</sequence>
<evidence type="ECO:0000313" key="6">
    <source>
        <dbReference type="Proteomes" id="UP001180845"/>
    </source>
</evidence>
<gene>
    <name evidence="5" type="ORF">JOF55_004004</name>
</gene>
<dbReference type="RefSeq" id="WP_310276520.1">
    <property type="nucleotide sequence ID" value="NZ_JAVDXW010000001.1"/>
</dbReference>
<keyword evidence="2 5" id="KW-0436">Ligase</keyword>
<dbReference type="SUPFAM" id="SSF56801">
    <property type="entry name" value="Acetyl-CoA synthetase-like"/>
    <property type="match status" value="1"/>
</dbReference>
<accession>A0AAE4CRL2</accession>
<dbReference type="EMBL" id="JAVDXW010000001">
    <property type="protein sequence ID" value="MDR7303823.1"/>
    <property type="molecule type" value="Genomic_DNA"/>
</dbReference>
<evidence type="ECO:0000259" key="4">
    <source>
        <dbReference type="Pfam" id="PF13193"/>
    </source>
</evidence>
<feature type="domain" description="AMP-dependent synthetase/ligase" evidence="3">
    <location>
        <begin position="13"/>
        <end position="391"/>
    </location>
</feature>
<dbReference type="PANTHER" id="PTHR43201">
    <property type="entry name" value="ACYL-COA SYNTHETASE"/>
    <property type="match status" value="1"/>
</dbReference>
<dbReference type="PROSITE" id="PS00455">
    <property type="entry name" value="AMP_BINDING"/>
    <property type="match status" value="1"/>
</dbReference>
<keyword evidence="6" id="KW-1185">Reference proteome</keyword>
<dbReference type="Pfam" id="PF00501">
    <property type="entry name" value="AMP-binding"/>
    <property type="match status" value="1"/>
</dbReference>
<dbReference type="GO" id="GO:0031956">
    <property type="term" value="F:medium-chain fatty acid-CoA ligase activity"/>
    <property type="evidence" value="ECO:0007669"/>
    <property type="project" value="TreeGrafter"/>
</dbReference>
<dbReference type="Pfam" id="PF13193">
    <property type="entry name" value="AMP-binding_C"/>
    <property type="match status" value="1"/>
</dbReference>
<protein>
    <submittedName>
        <fullName evidence="5">Acyl-CoA synthetase (AMP-forming)/AMP-acid ligase II</fullName>
    </submittedName>
</protein>
<dbReference type="Proteomes" id="UP001180845">
    <property type="component" value="Unassembled WGS sequence"/>
</dbReference>
<dbReference type="NCBIfam" id="NF005801">
    <property type="entry name" value="PRK07656.1"/>
    <property type="match status" value="1"/>
</dbReference>
<dbReference type="InterPro" id="IPR025110">
    <property type="entry name" value="AMP-bd_C"/>
</dbReference>
<comment type="similarity">
    <text evidence="1">Belongs to the ATP-dependent AMP-binding enzyme family.</text>
</comment>
<dbReference type="AlphaFoldDB" id="A0AAE4CRL2"/>
<dbReference type="InterPro" id="IPR045851">
    <property type="entry name" value="AMP-bd_C_sf"/>
</dbReference>
<proteinExistence type="inferred from homology"/>
<dbReference type="InterPro" id="IPR000873">
    <property type="entry name" value="AMP-dep_synth/lig_dom"/>
</dbReference>
<evidence type="ECO:0000256" key="2">
    <source>
        <dbReference type="ARBA" id="ARBA00022598"/>
    </source>
</evidence>